<feature type="compositionally biased region" description="Basic and acidic residues" evidence="1">
    <location>
        <begin position="144"/>
        <end position="168"/>
    </location>
</feature>
<keyword evidence="2" id="KW-0732">Signal</keyword>
<gene>
    <name evidence="3" type="ORF">ECC02_004776</name>
</gene>
<evidence type="ECO:0000313" key="4">
    <source>
        <dbReference type="Proteomes" id="UP000583944"/>
    </source>
</evidence>
<evidence type="ECO:0008006" key="5">
    <source>
        <dbReference type="Google" id="ProtNLM"/>
    </source>
</evidence>
<organism evidence="3 4">
    <name type="scientific">Trypanosoma cruzi</name>
    <dbReference type="NCBI Taxonomy" id="5693"/>
    <lineage>
        <taxon>Eukaryota</taxon>
        <taxon>Discoba</taxon>
        <taxon>Euglenozoa</taxon>
        <taxon>Kinetoplastea</taxon>
        <taxon>Metakinetoplastina</taxon>
        <taxon>Trypanosomatida</taxon>
        <taxon>Trypanosomatidae</taxon>
        <taxon>Trypanosoma</taxon>
        <taxon>Schizotrypanum</taxon>
    </lineage>
</organism>
<dbReference type="Proteomes" id="UP000583944">
    <property type="component" value="Unassembled WGS sequence"/>
</dbReference>
<dbReference type="VEuPathDB" id="TriTrypDB:ECC02_004776"/>
<reference evidence="3 4" key="1">
    <citation type="journal article" date="2019" name="Genome Biol. Evol.">
        <title>Nanopore Sequencing Significantly Improves Genome Assembly of the Protozoan Parasite Trypanosoma cruzi.</title>
        <authorList>
            <person name="Diaz-Viraque F."/>
            <person name="Pita S."/>
            <person name="Greif G."/>
            <person name="de Souza R.C.M."/>
            <person name="Iraola G."/>
            <person name="Robello C."/>
        </authorList>
    </citation>
    <scope>NUCLEOTIDE SEQUENCE [LARGE SCALE GENOMIC DNA]</scope>
    <source>
        <strain evidence="3 4">Berenice</strain>
    </source>
</reference>
<evidence type="ECO:0000313" key="3">
    <source>
        <dbReference type="EMBL" id="KAF5222261.1"/>
    </source>
</evidence>
<comment type="caution">
    <text evidence="3">The sequence shown here is derived from an EMBL/GenBank/DDBJ whole genome shotgun (WGS) entry which is preliminary data.</text>
</comment>
<evidence type="ECO:0000256" key="1">
    <source>
        <dbReference type="SAM" id="MobiDB-lite"/>
    </source>
</evidence>
<feature type="chain" id="PRO_5029834001" description="Pre-rRNA-processing protein Ipi1 N-terminal domain-containing protein" evidence="2">
    <location>
        <begin position="23"/>
        <end position="785"/>
    </location>
</feature>
<protein>
    <recommendedName>
        <fullName evidence="5">Pre-rRNA-processing protein Ipi1 N-terminal domain-containing protein</fullName>
    </recommendedName>
</protein>
<name>A0A7J6Y686_TRYCR</name>
<proteinExistence type="predicted"/>
<sequence length="785" mass="85095">MLFLLFFSASACIFLCWRPTCGGSCFACGLLLRCFDVSGGERKEKKRKKKKLCPPDNHSLFSFFSFSLHAYTYSGGGGIGLGLGRQVIRMVRVKAKARKGDDAFQTRKQKVGRKKLAPATATRAEVHARTLRVTTPSAIARTTLEEALRAGDDPERKGRKPQSREDLHPVAVSAEKMHHDFKEQLSNTRHYKKASRAAGFMSLVRAIKGNYETMGTIAQTPGVGIAERSDEALLNPIEILSAFTSALDAMLDTDNDVRRAALATLKTILQPSPSSRDRGVRDDKVSPIESTVSASGGVTFDMDRTRAVLRIVDVTLTHAMTSVRRSGIELLHIILRVSPHDVRAVLRESDAWVKMVSRVSSVLLQGTSGSGAGAKTMGMAHLVPDLLETMLLQCDGVRNAGGFCGDFQQAEEDVGAGATPERILELFEECTPKWSMEWKELMEMRTAIFRDAERVQRATAIARAFACLTMYLRGRSLLKKSHKQHIRHLFTVKMPFTIQELTPATSASGHSSDNSNCNARMELANAIADACLPVADSASDASQLLREFLSAALRAANGSSSSSSSLLGPQGGGEGRMATQLLGPLRTLRTAFVRFSTSLLPRLLFLVPPMMRAVMRAACSADSVKWGEASLLAADVLSVLLASQAAASLKTGLRFLSDAVLMVPRLLFSLRGKADSATLDRVAYAFLQPLWRVASGGHPLLQCSATSTDDVATQLRLSLPSLFELRVPDDEAPGAYVTVDGVLSRCTERTRELGAHLLFYLCGEAPCTGAAPPAHTTLASTLPQR</sequence>
<accession>A0A7J6Y686</accession>
<dbReference type="AlphaFoldDB" id="A0A7J6Y686"/>
<dbReference type="EMBL" id="JABDHM010000029">
    <property type="protein sequence ID" value="KAF5222261.1"/>
    <property type="molecule type" value="Genomic_DNA"/>
</dbReference>
<feature type="signal peptide" evidence="2">
    <location>
        <begin position="1"/>
        <end position="22"/>
    </location>
</feature>
<evidence type="ECO:0000256" key="2">
    <source>
        <dbReference type="SAM" id="SignalP"/>
    </source>
</evidence>
<dbReference type="VEuPathDB" id="TriTrypDB:BCY84_02010"/>
<feature type="region of interest" description="Disordered" evidence="1">
    <location>
        <begin position="144"/>
        <end position="169"/>
    </location>
</feature>